<dbReference type="InParanoid" id="E3NKS4"/>
<reference evidence="1" key="1">
    <citation type="submission" date="2007-07" db="EMBL/GenBank/DDBJ databases">
        <title>PCAP assembly of the Caenorhabditis remanei genome.</title>
        <authorList>
            <consortium name="The Caenorhabditis remanei Sequencing Consortium"/>
            <person name="Wilson R.K."/>
        </authorList>
    </citation>
    <scope>NUCLEOTIDE SEQUENCE [LARGE SCALE GENOMIC DNA]</scope>
    <source>
        <strain evidence="1">PB4641</strain>
    </source>
</reference>
<dbReference type="AlphaFoldDB" id="E3NKS4"/>
<accession>E3NKS4</accession>
<dbReference type="HOGENOM" id="CLU_3399798_0_0_1"/>
<proteinExistence type="predicted"/>
<evidence type="ECO:0000313" key="2">
    <source>
        <dbReference type="Proteomes" id="UP000008281"/>
    </source>
</evidence>
<evidence type="ECO:0000313" key="1">
    <source>
        <dbReference type="EMBL" id="EFP02705.1"/>
    </source>
</evidence>
<organism evidence="2">
    <name type="scientific">Caenorhabditis remanei</name>
    <name type="common">Caenorhabditis vulgaris</name>
    <dbReference type="NCBI Taxonomy" id="31234"/>
    <lineage>
        <taxon>Eukaryota</taxon>
        <taxon>Metazoa</taxon>
        <taxon>Ecdysozoa</taxon>
        <taxon>Nematoda</taxon>
        <taxon>Chromadorea</taxon>
        <taxon>Rhabditida</taxon>
        <taxon>Rhabditina</taxon>
        <taxon>Rhabditomorpha</taxon>
        <taxon>Rhabditoidea</taxon>
        <taxon>Rhabditidae</taxon>
        <taxon>Peloderinae</taxon>
        <taxon>Caenorhabditis</taxon>
    </lineage>
</organism>
<sequence length="31" mass="3619">MYAGIPVNLACSSNIFVFYKIKYDSTLLYRK</sequence>
<dbReference type="EMBL" id="DS268826">
    <property type="protein sequence ID" value="EFP02705.1"/>
    <property type="molecule type" value="Genomic_DNA"/>
</dbReference>
<dbReference type="OrthoDB" id="5820127at2759"/>
<name>E3NKS4_CAERE</name>
<dbReference type="Proteomes" id="UP000008281">
    <property type="component" value="Unassembled WGS sequence"/>
</dbReference>
<gene>
    <name evidence="1" type="ORF">CRE_10691</name>
</gene>
<protein>
    <submittedName>
        <fullName evidence="1">Uncharacterized protein</fullName>
    </submittedName>
</protein>
<keyword evidence="2" id="KW-1185">Reference proteome</keyword>